<proteinExistence type="predicted"/>
<evidence type="ECO:0000313" key="2">
    <source>
        <dbReference type="Proteomes" id="UP001057375"/>
    </source>
</evidence>
<organism evidence="1 2">
    <name type="scientific">Aduncisulcus paluster</name>
    <dbReference type="NCBI Taxonomy" id="2918883"/>
    <lineage>
        <taxon>Eukaryota</taxon>
        <taxon>Metamonada</taxon>
        <taxon>Carpediemonas-like organisms</taxon>
        <taxon>Aduncisulcus</taxon>
    </lineage>
</organism>
<sequence length="110" mass="12327">MSELPIKDVPIFSILERDSWFKHKLEYQRYKAKGGKSTLVETIDPEVKDLLLLVMDHTAGLDTAQARTAFIKKVNGYFGIGTFAQAIEILSKVVLCVTSVYITVTAVQTY</sequence>
<comment type="caution">
    <text evidence="1">The sequence shown here is derived from an EMBL/GenBank/DDBJ whole genome shotgun (WGS) entry which is preliminary data.</text>
</comment>
<gene>
    <name evidence="1" type="ORF">ADUPG1_003679</name>
</gene>
<dbReference type="Proteomes" id="UP001057375">
    <property type="component" value="Unassembled WGS sequence"/>
</dbReference>
<accession>A0ABQ5L0C1</accession>
<keyword evidence="2" id="KW-1185">Reference proteome</keyword>
<name>A0ABQ5L0C1_9EUKA</name>
<reference evidence="1" key="1">
    <citation type="submission" date="2022-03" db="EMBL/GenBank/DDBJ databases">
        <title>Draft genome sequence of Aduncisulcus paluster, a free-living microaerophilic Fornicata.</title>
        <authorList>
            <person name="Yuyama I."/>
            <person name="Kume K."/>
            <person name="Tamura T."/>
            <person name="Inagaki Y."/>
            <person name="Hashimoto T."/>
        </authorList>
    </citation>
    <scope>NUCLEOTIDE SEQUENCE</scope>
    <source>
        <strain evidence="1">NY0171</strain>
    </source>
</reference>
<dbReference type="EMBL" id="BQXS01005126">
    <property type="protein sequence ID" value="GKT37741.1"/>
    <property type="molecule type" value="Genomic_DNA"/>
</dbReference>
<feature type="non-terminal residue" evidence="1">
    <location>
        <position position="110"/>
    </location>
</feature>
<evidence type="ECO:0000313" key="1">
    <source>
        <dbReference type="EMBL" id="GKT37741.1"/>
    </source>
</evidence>
<protein>
    <submittedName>
        <fullName evidence="1">Uncharacterized protein</fullName>
    </submittedName>
</protein>